<evidence type="ECO:0000256" key="5">
    <source>
        <dbReference type="ARBA" id="ARBA00022989"/>
    </source>
</evidence>
<protein>
    <submittedName>
        <fullName evidence="8">Homoserine/homoserine lactone efflux protein</fullName>
    </submittedName>
</protein>
<dbReference type="GO" id="GO:0005886">
    <property type="term" value="C:plasma membrane"/>
    <property type="evidence" value="ECO:0007669"/>
    <property type="project" value="UniProtKB-SubCell"/>
</dbReference>
<feature type="transmembrane region" description="Helical" evidence="7">
    <location>
        <begin position="152"/>
        <end position="177"/>
    </location>
</feature>
<evidence type="ECO:0000256" key="4">
    <source>
        <dbReference type="ARBA" id="ARBA00022692"/>
    </source>
</evidence>
<feature type="transmembrane region" description="Helical" evidence="7">
    <location>
        <begin position="189"/>
        <end position="208"/>
    </location>
</feature>
<dbReference type="EMBL" id="JACHHO010000005">
    <property type="protein sequence ID" value="MBB5205614.1"/>
    <property type="molecule type" value="Genomic_DNA"/>
</dbReference>
<keyword evidence="5 7" id="KW-1133">Transmembrane helix</keyword>
<comment type="subcellular location">
    <subcellularLocation>
        <location evidence="1">Cell membrane</location>
        <topology evidence="1">Multi-pass membrane protein</topology>
    </subcellularLocation>
</comment>
<dbReference type="RefSeq" id="WP_138855138.1">
    <property type="nucleotide sequence ID" value="NZ_CP040709.1"/>
</dbReference>
<evidence type="ECO:0000256" key="6">
    <source>
        <dbReference type="ARBA" id="ARBA00023136"/>
    </source>
</evidence>
<evidence type="ECO:0000313" key="9">
    <source>
        <dbReference type="Proteomes" id="UP000554837"/>
    </source>
</evidence>
<feature type="transmembrane region" description="Helical" evidence="7">
    <location>
        <begin position="39"/>
        <end position="64"/>
    </location>
</feature>
<evidence type="ECO:0000256" key="3">
    <source>
        <dbReference type="ARBA" id="ARBA00022475"/>
    </source>
</evidence>
<dbReference type="OrthoDB" id="9804822at2"/>
<dbReference type="GO" id="GO:0042970">
    <property type="term" value="F:homoserine transmembrane transporter activity"/>
    <property type="evidence" value="ECO:0007669"/>
    <property type="project" value="TreeGrafter"/>
</dbReference>
<evidence type="ECO:0000256" key="2">
    <source>
        <dbReference type="ARBA" id="ARBA00007928"/>
    </source>
</evidence>
<dbReference type="PIRSF" id="PIRSF006324">
    <property type="entry name" value="LeuE"/>
    <property type="match status" value="1"/>
</dbReference>
<keyword evidence="9" id="KW-1185">Reference proteome</keyword>
<dbReference type="Pfam" id="PF01810">
    <property type="entry name" value="LysE"/>
    <property type="match status" value="1"/>
</dbReference>
<evidence type="ECO:0000313" key="8">
    <source>
        <dbReference type="EMBL" id="MBB5205614.1"/>
    </source>
</evidence>
<evidence type="ECO:0000256" key="7">
    <source>
        <dbReference type="SAM" id="Phobius"/>
    </source>
</evidence>
<dbReference type="PANTHER" id="PTHR30086">
    <property type="entry name" value="ARGININE EXPORTER PROTEIN ARGO"/>
    <property type="match status" value="1"/>
</dbReference>
<dbReference type="PANTHER" id="PTHR30086:SF14">
    <property type="entry name" value="HOMOSERINE_HOMOSERINE LACTONE EFFLUX PROTEIN"/>
    <property type="match status" value="1"/>
</dbReference>
<comment type="similarity">
    <text evidence="2">Belongs to the Rht family.</text>
</comment>
<keyword evidence="3" id="KW-1003">Cell membrane</keyword>
<comment type="caution">
    <text evidence="8">The sequence shown here is derived from an EMBL/GenBank/DDBJ whole genome shotgun (WGS) entry which is preliminary data.</text>
</comment>
<name>A0A840SA12_9BURK</name>
<keyword evidence="6 7" id="KW-0472">Membrane</keyword>
<accession>A0A840SA12</accession>
<sequence length="211" mass="22479">MDWSTWLAFFAASWAISLSPGAGAVAAMSSGLAHGFRRGYWTTAGLILGIWTQVLLVGVGLGALVATSTTLFSLIKWAGVAYLIYLGVQQWRAPVVALQAQAEGVSGSTEARRRDLVLRGWMVNTINPKGTVFLLAVVPQFLHLDQALTPQYLTIAATLGFTDLVVMGGYTALAAKVLGALKDLRLIRLMNRVFGGLFVAAGLLLASIKRS</sequence>
<dbReference type="AlphaFoldDB" id="A0A840SA12"/>
<reference evidence="8 9" key="1">
    <citation type="submission" date="2020-08" db="EMBL/GenBank/DDBJ databases">
        <title>Genomic Encyclopedia of Type Strains, Phase IV (KMG-IV): sequencing the most valuable type-strain genomes for metagenomic binning, comparative biology and taxonomic classification.</title>
        <authorList>
            <person name="Goeker M."/>
        </authorList>
    </citation>
    <scope>NUCLEOTIDE SEQUENCE [LARGE SCALE GENOMIC DNA]</scope>
    <source>
        <strain evidence="8 9">DSM 23958</strain>
    </source>
</reference>
<organism evidence="8 9">
    <name type="scientific">Inhella inkyongensis</name>
    <dbReference type="NCBI Taxonomy" id="392593"/>
    <lineage>
        <taxon>Bacteria</taxon>
        <taxon>Pseudomonadati</taxon>
        <taxon>Pseudomonadota</taxon>
        <taxon>Betaproteobacteria</taxon>
        <taxon>Burkholderiales</taxon>
        <taxon>Sphaerotilaceae</taxon>
        <taxon>Inhella</taxon>
    </lineage>
</organism>
<dbReference type="InterPro" id="IPR001123">
    <property type="entry name" value="LeuE-type"/>
</dbReference>
<proteinExistence type="inferred from homology"/>
<dbReference type="Proteomes" id="UP000554837">
    <property type="component" value="Unassembled WGS sequence"/>
</dbReference>
<keyword evidence="4 7" id="KW-0812">Transmembrane</keyword>
<evidence type="ECO:0000256" key="1">
    <source>
        <dbReference type="ARBA" id="ARBA00004651"/>
    </source>
</evidence>
<gene>
    <name evidence="8" type="ORF">HNQ51_002941</name>
</gene>